<evidence type="ECO:0000256" key="6">
    <source>
        <dbReference type="ARBA" id="ARBA00022692"/>
    </source>
</evidence>
<feature type="transmembrane region" description="Helical" evidence="9">
    <location>
        <begin position="311"/>
        <end position="327"/>
    </location>
</feature>
<protein>
    <submittedName>
        <fullName evidence="10">Hopanoid biosynthesis associated glycosyl transferase protein HpnI</fullName>
    </submittedName>
</protein>
<organism evidence="10 11">
    <name type="scientific">Zymomonas mobilis subsp. mobilis (strain ATCC 10988 / DSM 424 / LMG 404 / NCIMB 8938 / NRRL B-806 / ZM1)</name>
    <dbReference type="NCBI Taxonomy" id="555217"/>
    <lineage>
        <taxon>Bacteria</taxon>
        <taxon>Pseudomonadati</taxon>
        <taxon>Pseudomonadota</taxon>
        <taxon>Alphaproteobacteria</taxon>
        <taxon>Sphingomonadales</taxon>
        <taxon>Zymomonadaceae</taxon>
        <taxon>Zymomonas</taxon>
    </lineage>
</organism>
<accession>A0A0H3G4Z1</accession>
<evidence type="ECO:0000256" key="7">
    <source>
        <dbReference type="ARBA" id="ARBA00022989"/>
    </source>
</evidence>
<sequence length="384" mass="42271" precursor="true">MITILHVLLTIIGSLALLMALAGVGYTILAAIVVLWWQQKEVIKRKAWPSVSLVKPLHGDEPALTENLLTFLKQDYPAEYEMLCGIQNPDDPAGETVREIASTSNQTAVRLIVDSKSHGTNAKISNLINITAHIGHDILIISDSDMSVPEGYIRQVVHALEKKDVGAVTCLYHGRGDNGYWSRLSAANIDYNFLPSVMVGVALRKANPCMGSTIAIKRETLEAIGGFNSLANILADDYVLGAKVRALGLRVEVIPVILTHSCTETSFSSLVRHELRWSATIRDINPVGFFGSAVTYPVPLAFIGLMLTNGWVSWPVFCLALASRWLLGWRINRVTGVSRMDALLQLPFRDLLSFGIFLSTFFISSVDWQGMELTLHSDGRISRK</sequence>
<dbReference type="RefSeq" id="WP_011240825.1">
    <property type="nucleotide sequence ID" value="NC_017262.1"/>
</dbReference>
<dbReference type="AlphaFoldDB" id="A0A0H3G4Z1"/>
<evidence type="ECO:0000256" key="1">
    <source>
        <dbReference type="ARBA" id="ARBA00004141"/>
    </source>
</evidence>
<evidence type="ECO:0000313" key="11">
    <source>
        <dbReference type="Proteomes" id="UP000001494"/>
    </source>
</evidence>
<dbReference type="GO" id="GO:0006679">
    <property type="term" value="P:glucosylceramide biosynthetic process"/>
    <property type="evidence" value="ECO:0007669"/>
    <property type="project" value="TreeGrafter"/>
</dbReference>
<keyword evidence="6 9" id="KW-0812">Transmembrane</keyword>
<dbReference type="InterPro" id="IPR025993">
    <property type="entry name" value="Ceramide_glucosylTrfase"/>
</dbReference>
<dbReference type="Pfam" id="PF13506">
    <property type="entry name" value="Glyco_transf_21"/>
    <property type="match status" value="1"/>
</dbReference>
<evidence type="ECO:0000256" key="9">
    <source>
        <dbReference type="SAM" id="Phobius"/>
    </source>
</evidence>
<evidence type="ECO:0000256" key="5">
    <source>
        <dbReference type="ARBA" id="ARBA00022679"/>
    </source>
</evidence>
<reference evidence="10 11" key="1">
    <citation type="journal article" date="2011" name="J. Bacteriol.">
        <title>Genome sequence of the ethanol-producing Zymomonas mobilis subsp. mobilis lectotype strain ATCC 10988.</title>
        <authorList>
            <person name="Pappas K.M."/>
            <person name="Kouvelis V.N."/>
            <person name="Saunders E."/>
            <person name="Brettin T.S."/>
            <person name="Bruce D."/>
            <person name="Detter C."/>
            <person name="Balakireva M."/>
            <person name="Han C.S."/>
            <person name="Savvakis G."/>
            <person name="Kyrpides N.C."/>
            <person name="Typas M.A."/>
        </authorList>
    </citation>
    <scope>NUCLEOTIDE SEQUENCE [LARGE SCALE GENOMIC DNA]</scope>
    <source>
        <strain evidence="11">ATCC 10988 / DSM 424 / CCUG 17860 / LMG 404 / NCIMB 8938 / NRRL B-806 / ZM1</strain>
    </source>
</reference>
<dbReference type="NCBIfam" id="TIGR03472">
    <property type="entry name" value="HpnI"/>
    <property type="match status" value="1"/>
</dbReference>
<comment type="pathway">
    <text evidence="3">Sphingolipid metabolism.</text>
</comment>
<comment type="subcellular location">
    <subcellularLocation>
        <location evidence="1">Membrane</location>
        <topology evidence="1">Multi-pass membrane protein</topology>
    </subcellularLocation>
</comment>
<dbReference type="EMBL" id="CP002850">
    <property type="protein sequence ID" value="AEH62184.1"/>
    <property type="molecule type" value="Genomic_DNA"/>
</dbReference>
<dbReference type="Gene3D" id="3.90.550.10">
    <property type="entry name" value="Spore Coat Polysaccharide Biosynthesis Protein SpsA, Chain A"/>
    <property type="match status" value="1"/>
</dbReference>
<proteinExistence type="predicted"/>
<keyword evidence="5 10" id="KW-0808">Transferase</keyword>
<dbReference type="HOGENOM" id="CLU_030898_2_0_5"/>
<keyword evidence="7 9" id="KW-1133">Transmembrane helix</keyword>
<dbReference type="CDD" id="cd02520">
    <property type="entry name" value="Glucosylceramide_synthase"/>
    <property type="match status" value="1"/>
</dbReference>
<keyword evidence="8 9" id="KW-0472">Membrane</keyword>
<evidence type="ECO:0000256" key="4">
    <source>
        <dbReference type="ARBA" id="ARBA00022676"/>
    </source>
</evidence>
<dbReference type="KEGG" id="zmm:Zmob_0334"/>
<dbReference type="PANTHER" id="PTHR12726">
    <property type="entry name" value="CERAMIDE GLUCOSYLTRANSFERASE"/>
    <property type="match status" value="1"/>
</dbReference>
<gene>
    <name evidence="10" type="ordered locus">Zmob_0334</name>
</gene>
<evidence type="ECO:0000256" key="8">
    <source>
        <dbReference type="ARBA" id="ARBA00023136"/>
    </source>
</evidence>
<feature type="transmembrane region" description="Helical" evidence="9">
    <location>
        <begin position="284"/>
        <end position="305"/>
    </location>
</feature>
<name>A0A0H3G4Z1_ZYMMA</name>
<evidence type="ECO:0000256" key="3">
    <source>
        <dbReference type="ARBA" id="ARBA00004991"/>
    </source>
</evidence>
<feature type="transmembrane region" description="Helical" evidence="9">
    <location>
        <begin position="6"/>
        <end position="37"/>
    </location>
</feature>
<dbReference type="InterPro" id="IPR029044">
    <property type="entry name" value="Nucleotide-diphossugar_trans"/>
</dbReference>
<dbReference type="PANTHER" id="PTHR12726:SF0">
    <property type="entry name" value="CERAMIDE GLUCOSYLTRANSFERASE"/>
    <property type="match status" value="1"/>
</dbReference>
<dbReference type="SUPFAM" id="SSF53448">
    <property type="entry name" value="Nucleotide-diphospho-sugar transferases"/>
    <property type="match status" value="1"/>
</dbReference>
<evidence type="ECO:0000313" key="10">
    <source>
        <dbReference type="EMBL" id="AEH62184.1"/>
    </source>
</evidence>
<dbReference type="Proteomes" id="UP000001494">
    <property type="component" value="Chromosome"/>
</dbReference>
<dbReference type="OrthoDB" id="9814255at2"/>
<comment type="pathway">
    <text evidence="2">Lipid metabolism; sphingolipid metabolism.</text>
</comment>
<dbReference type="GO" id="GO:0008120">
    <property type="term" value="F:ceramide glucosyltransferase activity"/>
    <property type="evidence" value="ECO:0007669"/>
    <property type="project" value="TreeGrafter"/>
</dbReference>
<keyword evidence="4" id="KW-0328">Glycosyltransferase</keyword>
<dbReference type="eggNOG" id="COG1215">
    <property type="taxonomic scope" value="Bacteria"/>
</dbReference>
<dbReference type="GeneID" id="79903883"/>
<evidence type="ECO:0000256" key="2">
    <source>
        <dbReference type="ARBA" id="ARBA00004760"/>
    </source>
</evidence>
<dbReference type="GO" id="GO:0016020">
    <property type="term" value="C:membrane"/>
    <property type="evidence" value="ECO:0007669"/>
    <property type="project" value="UniProtKB-SubCell"/>
</dbReference>
<dbReference type="InterPro" id="IPR017835">
    <property type="entry name" value="Hopen-assoc_HpnI"/>
</dbReference>